<feature type="domain" description="HNH" evidence="1">
    <location>
        <begin position="21"/>
        <end position="70"/>
    </location>
</feature>
<dbReference type="GO" id="GO:0003676">
    <property type="term" value="F:nucleic acid binding"/>
    <property type="evidence" value="ECO:0007669"/>
    <property type="project" value="InterPro"/>
</dbReference>
<name>A0A7Y6I8Z8_9ACTN</name>
<dbReference type="AlphaFoldDB" id="A0A7Y6I8Z8"/>
<comment type="caution">
    <text evidence="2">The sequence shown here is derived from an EMBL/GenBank/DDBJ whole genome shotgun (WGS) entry which is preliminary data.</text>
</comment>
<dbReference type="Pfam" id="PF01844">
    <property type="entry name" value="HNH"/>
    <property type="match status" value="1"/>
</dbReference>
<dbReference type="InterPro" id="IPR002711">
    <property type="entry name" value="HNH"/>
</dbReference>
<dbReference type="GO" id="GO:0004519">
    <property type="term" value="F:endonuclease activity"/>
    <property type="evidence" value="ECO:0007669"/>
    <property type="project" value="UniProtKB-KW"/>
</dbReference>
<organism evidence="2 3">
    <name type="scientific">Nonomuraea montanisoli</name>
    <dbReference type="NCBI Taxonomy" id="2741721"/>
    <lineage>
        <taxon>Bacteria</taxon>
        <taxon>Bacillati</taxon>
        <taxon>Actinomycetota</taxon>
        <taxon>Actinomycetes</taxon>
        <taxon>Streptosporangiales</taxon>
        <taxon>Streptosporangiaceae</taxon>
        <taxon>Nonomuraea</taxon>
    </lineage>
</organism>
<reference evidence="2 3" key="1">
    <citation type="submission" date="2020-06" db="EMBL/GenBank/DDBJ databases">
        <title>Nonomuraea sp. SMC257, a novel actinomycete isolated from soil.</title>
        <authorList>
            <person name="Chanama M."/>
        </authorList>
    </citation>
    <scope>NUCLEOTIDE SEQUENCE [LARGE SCALE GENOMIC DNA]</scope>
    <source>
        <strain evidence="2 3">SMC257</strain>
    </source>
</reference>
<accession>A0A7Y6I8Z8</accession>
<sequence length="94" mass="10808">MKGVHGREFRRILAARDGSRCFYCGTPFEDPAGEATFDHYVPVALWVTRRHSEPWNVVLACWPCNNRKGDLLPWPLVWLLLARFRAQAALERAA</sequence>
<evidence type="ECO:0000313" key="3">
    <source>
        <dbReference type="Proteomes" id="UP000586042"/>
    </source>
</evidence>
<keyword evidence="2" id="KW-0378">Hydrolase</keyword>
<dbReference type="CDD" id="cd00085">
    <property type="entry name" value="HNHc"/>
    <property type="match status" value="1"/>
</dbReference>
<dbReference type="EMBL" id="JABWGN010000007">
    <property type="protein sequence ID" value="NUW33413.1"/>
    <property type="molecule type" value="Genomic_DNA"/>
</dbReference>
<evidence type="ECO:0000259" key="1">
    <source>
        <dbReference type="Pfam" id="PF01844"/>
    </source>
</evidence>
<proteinExistence type="predicted"/>
<keyword evidence="2" id="KW-0540">Nuclease</keyword>
<dbReference type="InterPro" id="IPR003615">
    <property type="entry name" value="HNH_nuc"/>
</dbReference>
<dbReference type="Proteomes" id="UP000586042">
    <property type="component" value="Unassembled WGS sequence"/>
</dbReference>
<protein>
    <submittedName>
        <fullName evidence="2">HNH endonuclease</fullName>
    </submittedName>
</protein>
<keyword evidence="3" id="KW-1185">Reference proteome</keyword>
<dbReference type="GO" id="GO:0008270">
    <property type="term" value="F:zinc ion binding"/>
    <property type="evidence" value="ECO:0007669"/>
    <property type="project" value="InterPro"/>
</dbReference>
<gene>
    <name evidence="2" type="ORF">HTZ77_18540</name>
</gene>
<dbReference type="Gene3D" id="1.10.30.50">
    <property type="match status" value="1"/>
</dbReference>
<keyword evidence="2" id="KW-0255">Endonuclease</keyword>
<evidence type="ECO:0000313" key="2">
    <source>
        <dbReference type="EMBL" id="NUW33413.1"/>
    </source>
</evidence>